<keyword evidence="2" id="KW-1185">Reference proteome</keyword>
<dbReference type="EMBL" id="REGN01004598">
    <property type="protein sequence ID" value="RNA16895.1"/>
    <property type="molecule type" value="Genomic_DNA"/>
</dbReference>
<sequence length="65" mass="7763">MKRKMKNKFSKVRSIIQSDCGVEDQLYALTSLSHRSRDSKSQYENILNSFLNNWFRLGVHFFKSF</sequence>
<protein>
    <submittedName>
        <fullName evidence="1">Uncharacterized protein</fullName>
    </submittedName>
</protein>
<evidence type="ECO:0000313" key="2">
    <source>
        <dbReference type="Proteomes" id="UP000276133"/>
    </source>
</evidence>
<dbReference type="Proteomes" id="UP000276133">
    <property type="component" value="Unassembled WGS sequence"/>
</dbReference>
<evidence type="ECO:0000313" key="1">
    <source>
        <dbReference type="EMBL" id="RNA16895.1"/>
    </source>
</evidence>
<dbReference type="AlphaFoldDB" id="A0A3M7R0Z1"/>
<gene>
    <name evidence="1" type="ORF">BpHYR1_039424</name>
</gene>
<proteinExistence type="predicted"/>
<comment type="caution">
    <text evidence="1">The sequence shown here is derived from an EMBL/GenBank/DDBJ whole genome shotgun (WGS) entry which is preliminary data.</text>
</comment>
<name>A0A3M7R0Z1_BRAPC</name>
<reference evidence="1 2" key="1">
    <citation type="journal article" date="2018" name="Sci. Rep.">
        <title>Genomic signatures of local adaptation to the degree of environmental predictability in rotifers.</title>
        <authorList>
            <person name="Franch-Gras L."/>
            <person name="Hahn C."/>
            <person name="Garcia-Roger E.M."/>
            <person name="Carmona M.J."/>
            <person name="Serra M."/>
            <person name="Gomez A."/>
        </authorList>
    </citation>
    <scope>NUCLEOTIDE SEQUENCE [LARGE SCALE GENOMIC DNA]</scope>
    <source>
        <strain evidence="1">HYR1</strain>
    </source>
</reference>
<accession>A0A3M7R0Z1</accession>
<organism evidence="1 2">
    <name type="scientific">Brachionus plicatilis</name>
    <name type="common">Marine rotifer</name>
    <name type="synonym">Brachionus muelleri</name>
    <dbReference type="NCBI Taxonomy" id="10195"/>
    <lineage>
        <taxon>Eukaryota</taxon>
        <taxon>Metazoa</taxon>
        <taxon>Spiralia</taxon>
        <taxon>Gnathifera</taxon>
        <taxon>Rotifera</taxon>
        <taxon>Eurotatoria</taxon>
        <taxon>Monogononta</taxon>
        <taxon>Pseudotrocha</taxon>
        <taxon>Ploima</taxon>
        <taxon>Brachionidae</taxon>
        <taxon>Brachionus</taxon>
    </lineage>
</organism>